<accession>A0A0K2S732</accession>
<organism evidence="1">
    <name type="scientific">Conus episcopatus</name>
    <name type="common">Bishop's cone</name>
    <dbReference type="NCBI Taxonomy" id="88764"/>
    <lineage>
        <taxon>Eukaryota</taxon>
        <taxon>Metazoa</taxon>
        <taxon>Spiralia</taxon>
        <taxon>Lophotrochozoa</taxon>
        <taxon>Mollusca</taxon>
        <taxon>Gastropoda</taxon>
        <taxon>Caenogastropoda</taxon>
        <taxon>Neogastropoda</taxon>
        <taxon>Conoidea</taxon>
        <taxon>Conidae</taxon>
        <taxon>Conus</taxon>
        <taxon>Darioconus</taxon>
    </lineage>
</organism>
<proteinExistence type="evidence at transcript level"/>
<dbReference type="AlphaFoldDB" id="A0A0K2S732"/>
<evidence type="ECO:0000313" key="1">
    <source>
        <dbReference type="EMBL" id="BAS22916.1"/>
    </source>
</evidence>
<sequence>MGSVIGWILWYTLWRRPLIHAGSVTKQLLSSVWGLVVLSCKYIGTPKHHQYG</sequence>
<dbReference type="EMBL" id="AK443482">
    <property type="protein sequence ID" value="BAS22916.1"/>
    <property type="molecule type" value="mRNA"/>
</dbReference>
<reference evidence="1" key="1">
    <citation type="journal article" date="2015" name="Proc. Natl. Acad. Sci. U.S.A.">
        <title>Optimized deep-targeted proteotranscriptomic profiling reveals unexplored Conus toxin diversity and novel cysteine frameworks.</title>
        <authorList>
            <person name="Lavergne V."/>
            <person name="Harliwong I."/>
            <person name="Jones A."/>
            <person name="Miller D."/>
            <person name="Taft R.J."/>
            <person name="Alewood P.F."/>
        </authorList>
    </citation>
    <scope>NUCLEOTIDE SEQUENCE</scope>
    <source>
        <tissue evidence="1">Venom Duct</tissue>
    </source>
</reference>
<protein>
    <submittedName>
        <fullName evidence="1">Conotoxin Superfamily SF10</fullName>
    </submittedName>
</protein>
<name>A0A0K2S732_CONEP</name>